<reference evidence="2" key="1">
    <citation type="submission" date="2022-10" db="EMBL/GenBank/DDBJ databases">
        <title>Culturing micro-colonial fungi from biological soil crusts in the Mojave desert and describing Neophaeococcomyces mojavensis, and introducing the new genera and species Taxawa tesnikishii.</title>
        <authorList>
            <person name="Kurbessoian T."/>
            <person name="Stajich J.E."/>
        </authorList>
    </citation>
    <scope>NUCLEOTIDE SEQUENCE</scope>
    <source>
        <strain evidence="2">TK_41</strain>
    </source>
</reference>
<feature type="region of interest" description="Disordered" evidence="1">
    <location>
        <begin position="1"/>
        <end position="57"/>
    </location>
</feature>
<proteinExistence type="predicted"/>
<keyword evidence="3" id="KW-1185">Reference proteome</keyword>
<evidence type="ECO:0000313" key="3">
    <source>
        <dbReference type="Proteomes" id="UP001172673"/>
    </source>
</evidence>
<dbReference type="Proteomes" id="UP001172673">
    <property type="component" value="Unassembled WGS sequence"/>
</dbReference>
<evidence type="ECO:0000256" key="1">
    <source>
        <dbReference type="SAM" id="MobiDB-lite"/>
    </source>
</evidence>
<feature type="compositionally biased region" description="Low complexity" evidence="1">
    <location>
        <begin position="1"/>
        <end position="20"/>
    </location>
</feature>
<name>A0AA38XC74_9EURO</name>
<evidence type="ECO:0000313" key="2">
    <source>
        <dbReference type="EMBL" id="KAJ9610707.1"/>
    </source>
</evidence>
<dbReference type="EMBL" id="JAPDRK010000007">
    <property type="protein sequence ID" value="KAJ9610707.1"/>
    <property type="molecule type" value="Genomic_DNA"/>
</dbReference>
<organism evidence="2 3">
    <name type="scientific">Cladophialophora chaetospira</name>
    <dbReference type="NCBI Taxonomy" id="386627"/>
    <lineage>
        <taxon>Eukaryota</taxon>
        <taxon>Fungi</taxon>
        <taxon>Dikarya</taxon>
        <taxon>Ascomycota</taxon>
        <taxon>Pezizomycotina</taxon>
        <taxon>Eurotiomycetes</taxon>
        <taxon>Chaetothyriomycetidae</taxon>
        <taxon>Chaetothyriales</taxon>
        <taxon>Herpotrichiellaceae</taxon>
        <taxon>Cladophialophora</taxon>
    </lineage>
</organism>
<protein>
    <submittedName>
        <fullName evidence="2">Uncharacterized protein</fullName>
    </submittedName>
</protein>
<dbReference type="AlphaFoldDB" id="A0AA38XC74"/>
<gene>
    <name evidence="2" type="ORF">H2200_005484</name>
</gene>
<comment type="caution">
    <text evidence="2">The sequence shown here is derived from an EMBL/GenBank/DDBJ whole genome shotgun (WGS) entry which is preliminary data.</text>
</comment>
<accession>A0AA38XC74</accession>
<sequence>MDTQTQQQQTTPAQAQPETEVSISQQPAAREFMDATGVSNKVGLRGGGEGEDICCGM</sequence>